<accession>A0A4V6PUK3</accession>
<dbReference type="NCBIfam" id="NF001204">
    <property type="entry name" value="PRK00166.1"/>
    <property type="match status" value="1"/>
</dbReference>
<proteinExistence type="inferred from homology"/>
<dbReference type="AlphaFoldDB" id="A0A4V6PUK3"/>
<dbReference type="Gene3D" id="3.60.21.10">
    <property type="match status" value="1"/>
</dbReference>
<evidence type="ECO:0000259" key="9">
    <source>
        <dbReference type="Pfam" id="PF00149"/>
    </source>
</evidence>
<comment type="catalytic activity">
    <reaction evidence="8">
        <text>P(1),P(4)-bis(5'-adenosyl) tetraphosphate + H2O = 2 ADP + 2 H(+)</text>
        <dbReference type="Rhea" id="RHEA:24252"/>
        <dbReference type="ChEBI" id="CHEBI:15377"/>
        <dbReference type="ChEBI" id="CHEBI:15378"/>
        <dbReference type="ChEBI" id="CHEBI:58141"/>
        <dbReference type="ChEBI" id="CHEBI:456216"/>
        <dbReference type="EC" id="3.6.1.41"/>
    </reaction>
</comment>
<evidence type="ECO:0000256" key="2">
    <source>
        <dbReference type="ARBA" id="ARBA00005419"/>
    </source>
</evidence>
<dbReference type="PANTHER" id="PTHR40942">
    <property type="match status" value="1"/>
</dbReference>
<dbReference type="RefSeq" id="WP_133539862.1">
    <property type="nucleotide sequence ID" value="NZ_SNXI01000009.1"/>
</dbReference>
<dbReference type="OrthoDB" id="9807890at2"/>
<name>A0A4V6PUK3_9GAMM</name>
<evidence type="ECO:0000313" key="10">
    <source>
        <dbReference type="EMBL" id="TDP32612.1"/>
    </source>
</evidence>
<sequence length="270" mass="31097">MSLYVVGDIQGCNRELMQLLDRVGFSFSHDQLWCVGDIVARGPDSLEALRFFADAPTGSVRSVLGNHDLNLIGVLLGQRKVNPKDKLDAVVASIRKLDWIDWLRHQPLCHLNREHDLFISHAGLYPWWTDMEACTHATEVEQILKSEDFSTFIEAMFGNEPQKWDSSLSGFDRYRFIVNAFTRMRYCSINGELDFSVKTHPNDVNNNDLRPWFDFFRGNHRVAFGHWAALMGETSHPRTIGLDTGCVWGNHMTLWDVDNDSYYRQSAIRQ</sequence>
<dbReference type="GO" id="GO:0008803">
    <property type="term" value="F:bis(5'-nucleosyl)-tetraphosphatase (symmetrical) activity"/>
    <property type="evidence" value="ECO:0007669"/>
    <property type="project" value="UniProtKB-EC"/>
</dbReference>
<dbReference type="InterPro" id="IPR004843">
    <property type="entry name" value="Calcineurin-like_PHP"/>
</dbReference>
<dbReference type="InterPro" id="IPR029052">
    <property type="entry name" value="Metallo-depent_PP-like"/>
</dbReference>
<dbReference type="SUPFAM" id="SSF56300">
    <property type="entry name" value="Metallo-dependent phosphatases"/>
    <property type="match status" value="1"/>
</dbReference>
<dbReference type="PIRSF" id="PIRSF000903">
    <property type="entry name" value="B5n-ttraPtase_sm"/>
    <property type="match status" value="1"/>
</dbReference>
<dbReference type="InterPro" id="IPR004617">
    <property type="entry name" value="ApaH"/>
</dbReference>
<keyword evidence="11" id="KW-1185">Reference proteome</keyword>
<evidence type="ECO:0000256" key="6">
    <source>
        <dbReference type="ARBA" id="ARBA00032248"/>
    </source>
</evidence>
<evidence type="ECO:0000313" key="11">
    <source>
        <dbReference type="Proteomes" id="UP000295531"/>
    </source>
</evidence>
<evidence type="ECO:0000256" key="3">
    <source>
        <dbReference type="ARBA" id="ARBA00012506"/>
    </source>
</evidence>
<evidence type="ECO:0000256" key="7">
    <source>
        <dbReference type="ARBA" id="ARBA00033210"/>
    </source>
</evidence>
<feature type="domain" description="Calcineurin-like phosphoesterase" evidence="9">
    <location>
        <begin position="1"/>
        <end position="130"/>
    </location>
</feature>
<comment type="caution">
    <text evidence="10">The sequence shown here is derived from an EMBL/GenBank/DDBJ whole genome shotgun (WGS) entry which is preliminary data.</text>
</comment>
<gene>
    <name evidence="10" type="ORF">DEU29_10941</name>
</gene>
<evidence type="ECO:0000256" key="8">
    <source>
        <dbReference type="ARBA" id="ARBA00049417"/>
    </source>
</evidence>
<dbReference type="NCBIfam" id="TIGR00668">
    <property type="entry name" value="apaH"/>
    <property type="match status" value="1"/>
</dbReference>
<comment type="similarity">
    <text evidence="2">Belongs to the Ap4A hydrolase family.</text>
</comment>
<dbReference type="PANTHER" id="PTHR40942:SF4">
    <property type="entry name" value="CYTOCHROME C5"/>
    <property type="match status" value="1"/>
</dbReference>
<dbReference type="EC" id="3.6.1.41" evidence="3"/>
<dbReference type="Pfam" id="PF00149">
    <property type="entry name" value="Metallophos"/>
    <property type="match status" value="1"/>
</dbReference>
<dbReference type="Proteomes" id="UP000295531">
    <property type="component" value="Unassembled WGS sequence"/>
</dbReference>
<organism evidence="10 11">
    <name type="scientific">Idiomarina aquatica</name>
    <dbReference type="NCBI Taxonomy" id="1327752"/>
    <lineage>
        <taxon>Bacteria</taxon>
        <taxon>Pseudomonadati</taxon>
        <taxon>Pseudomonadota</taxon>
        <taxon>Gammaproteobacteria</taxon>
        <taxon>Alteromonadales</taxon>
        <taxon>Idiomarinaceae</taxon>
        <taxon>Idiomarina</taxon>
    </lineage>
</organism>
<dbReference type="EMBL" id="SNXI01000009">
    <property type="protein sequence ID" value="TDP32612.1"/>
    <property type="molecule type" value="Genomic_DNA"/>
</dbReference>
<evidence type="ECO:0000256" key="4">
    <source>
        <dbReference type="ARBA" id="ARBA00022801"/>
    </source>
</evidence>
<evidence type="ECO:0000256" key="1">
    <source>
        <dbReference type="ARBA" id="ARBA00003413"/>
    </source>
</evidence>
<keyword evidence="4" id="KW-0378">Hydrolase</keyword>
<reference evidence="10 11" key="1">
    <citation type="submission" date="2019-03" db="EMBL/GenBank/DDBJ databases">
        <title>Freshwater and sediment microbial communities from various areas in North America, analyzing microbe dynamics in response to fracking.</title>
        <authorList>
            <person name="Lamendella R."/>
        </authorList>
    </citation>
    <scope>NUCLEOTIDE SEQUENCE [LARGE SCALE GENOMIC DNA]</scope>
    <source>
        <strain evidence="10 11">18_TX</strain>
    </source>
</reference>
<evidence type="ECO:0000256" key="5">
    <source>
        <dbReference type="ARBA" id="ARBA00031248"/>
    </source>
</evidence>
<protein>
    <recommendedName>
        <fullName evidence="3">bis(5'-nucleosyl)-tetraphosphatase (symmetrical)</fullName>
        <ecNumber evidence="3">3.6.1.41</ecNumber>
    </recommendedName>
    <alternativeName>
        <fullName evidence="6">Ap4A hydrolase</fullName>
    </alternativeName>
    <alternativeName>
        <fullName evidence="5">Diadenosine 5',5'''-P1,P4-tetraphosphate pyrophosphohydrolase</fullName>
    </alternativeName>
    <alternativeName>
        <fullName evidence="7">Diadenosine tetraphosphatase</fullName>
    </alternativeName>
</protein>
<comment type="function">
    <text evidence="1">Hydrolyzes diadenosine 5',5'''-P1,P4-tetraphosphate to yield ADP.</text>
</comment>